<name>A0A3N4LAY4_9PEZI</name>
<dbReference type="FunCoup" id="A0A3N4LAY4">
    <property type="interactions" value="235"/>
</dbReference>
<dbReference type="GO" id="GO:0003735">
    <property type="term" value="F:structural constituent of ribosome"/>
    <property type="evidence" value="ECO:0007669"/>
    <property type="project" value="InterPro"/>
</dbReference>
<dbReference type="InterPro" id="IPR001857">
    <property type="entry name" value="Ribosomal_bL19"/>
</dbReference>
<proteinExistence type="inferred from homology"/>
<dbReference type="PANTHER" id="PTHR15680:SF9">
    <property type="entry name" value="LARGE RIBOSOMAL SUBUNIT PROTEIN BL19M"/>
    <property type="match status" value="1"/>
</dbReference>
<dbReference type="GO" id="GO:0006412">
    <property type="term" value="P:translation"/>
    <property type="evidence" value="ECO:0007669"/>
    <property type="project" value="InterPro"/>
</dbReference>
<evidence type="ECO:0000256" key="3">
    <source>
        <dbReference type="ARBA" id="ARBA00023274"/>
    </source>
</evidence>
<organism evidence="5 6">
    <name type="scientific">Terfezia boudieri ATCC MYA-4762</name>
    <dbReference type="NCBI Taxonomy" id="1051890"/>
    <lineage>
        <taxon>Eukaryota</taxon>
        <taxon>Fungi</taxon>
        <taxon>Dikarya</taxon>
        <taxon>Ascomycota</taxon>
        <taxon>Pezizomycotina</taxon>
        <taxon>Pezizomycetes</taxon>
        <taxon>Pezizales</taxon>
        <taxon>Pezizaceae</taxon>
        <taxon>Terfezia</taxon>
    </lineage>
</organism>
<keyword evidence="3" id="KW-0687">Ribonucleoprotein</keyword>
<dbReference type="PANTHER" id="PTHR15680">
    <property type="entry name" value="RIBOSOMAL PROTEIN L19"/>
    <property type="match status" value="1"/>
</dbReference>
<evidence type="ECO:0000313" key="6">
    <source>
        <dbReference type="Proteomes" id="UP000267821"/>
    </source>
</evidence>
<gene>
    <name evidence="5" type="ORF">L211DRAFT_576763</name>
</gene>
<dbReference type="InParanoid" id="A0A3N4LAY4"/>
<dbReference type="STRING" id="1051890.A0A3N4LAY4"/>
<comment type="similarity">
    <text evidence="1">Belongs to the bacterial ribosomal protein bL19 family.</text>
</comment>
<sequence length="256" mass="28153">MSLPASLRPLAARACCWRTLFMPTPTTAAAAGAATAKSTPLLLQRTMATSTDTSPSSSRPRSNIPIHPYDIHPTRRSTPGSFHGKVILPPPKRIPILPAPGPPPPKSPLSALTTLQLLTLDPTQIKSRLLSRTRDGLRPGDILQIRFSHRDPFSGVLMQLRRRGVESALLLRNQLTRIGVEMWVKLYNPNVVGVDIVQRSKKRARRARLYYLRKEEKDVGSVQNIVAAYVRQRALLRSGVVKKAGGGGSGWQGKKK</sequence>
<evidence type="ECO:0000256" key="2">
    <source>
        <dbReference type="ARBA" id="ARBA00022980"/>
    </source>
</evidence>
<evidence type="ECO:0000256" key="4">
    <source>
        <dbReference type="SAM" id="MobiDB-lite"/>
    </source>
</evidence>
<protein>
    <recommendedName>
        <fullName evidence="7">Ribosomal protein L19</fullName>
    </recommendedName>
</protein>
<dbReference type="EMBL" id="ML121578">
    <property type="protein sequence ID" value="RPB20057.1"/>
    <property type="molecule type" value="Genomic_DNA"/>
</dbReference>
<evidence type="ECO:0000256" key="1">
    <source>
        <dbReference type="ARBA" id="ARBA00005781"/>
    </source>
</evidence>
<dbReference type="InterPro" id="IPR038657">
    <property type="entry name" value="Ribosomal_bL19_sf"/>
</dbReference>
<feature type="compositionally biased region" description="Low complexity" evidence="4">
    <location>
        <begin position="49"/>
        <end position="62"/>
    </location>
</feature>
<dbReference type="OrthoDB" id="432645at2759"/>
<dbReference type="Gene3D" id="2.30.30.790">
    <property type="match status" value="1"/>
</dbReference>
<keyword evidence="2" id="KW-0689">Ribosomal protein</keyword>
<evidence type="ECO:0008006" key="7">
    <source>
        <dbReference type="Google" id="ProtNLM"/>
    </source>
</evidence>
<dbReference type="InterPro" id="IPR008991">
    <property type="entry name" value="Translation_prot_SH3-like_sf"/>
</dbReference>
<dbReference type="AlphaFoldDB" id="A0A3N4LAY4"/>
<dbReference type="Pfam" id="PF01245">
    <property type="entry name" value="Ribosomal_L19"/>
    <property type="match status" value="1"/>
</dbReference>
<keyword evidence="6" id="KW-1185">Reference proteome</keyword>
<feature type="region of interest" description="Disordered" evidence="4">
    <location>
        <begin position="47"/>
        <end position="79"/>
    </location>
</feature>
<evidence type="ECO:0000313" key="5">
    <source>
        <dbReference type="EMBL" id="RPB20057.1"/>
    </source>
</evidence>
<dbReference type="SUPFAM" id="SSF50104">
    <property type="entry name" value="Translation proteins SH3-like domain"/>
    <property type="match status" value="1"/>
</dbReference>
<reference evidence="5 6" key="1">
    <citation type="journal article" date="2018" name="Nat. Ecol. Evol.">
        <title>Pezizomycetes genomes reveal the molecular basis of ectomycorrhizal truffle lifestyle.</title>
        <authorList>
            <person name="Murat C."/>
            <person name="Payen T."/>
            <person name="Noel B."/>
            <person name="Kuo A."/>
            <person name="Morin E."/>
            <person name="Chen J."/>
            <person name="Kohler A."/>
            <person name="Krizsan K."/>
            <person name="Balestrini R."/>
            <person name="Da Silva C."/>
            <person name="Montanini B."/>
            <person name="Hainaut M."/>
            <person name="Levati E."/>
            <person name="Barry K.W."/>
            <person name="Belfiori B."/>
            <person name="Cichocki N."/>
            <person name="Clum A."/>
            <person name="Dockter R.B."/>
            <person name="Fauchery L."/>
            <person name="Guy J."/>
            <person name="Iotti M."/>
            <person name="Le Tacon F."/>
            <person name="Lindquist E.A."/>
            <person name="Lipzen A."/>
            <person name="Malagnac F."/>
            <person name="Mello A."/>
            <person name="Molinier V."/>
            <person name="Miyauchi S."/>
            <person name="Poulain J."/>
            <person name="Riccioni C."/>
            <person name="Rubini A."/>
            <person name="Sitrit Y."/>
            <person name="Splivallo R."/>
            <person name="Traeger S."/>
            <person name="Wang M."/>
            <person name="Zifcakova L."/>
            <person name="Wipf D."/>
            <person name="Zambonelli A."/>
            <person name="Paolocci F."/>
            <person name="Nowrousian M."/>
            <person name="Ottonello S."/>
            <person name="Baldrian P."/>
            <person name="Spatafora J.W."/>
            <person name="Henrissat B."/>
            <person name="Nagy L.G."/>
            <person name="Aury J.M."/>
            <person name="Wincker P."/>
            <person name="Grigoriev I.V."/>
            <person name="Bonfante P."/>
            <person name="Martin F.M."/>
        </authorList>
    </citation>
    <scope>NUCLEOTIDE SEQUENCE [LARGE SCALE GENOMIC DNA]</scope>
    <source>
        <strain evidence="5 6">ATCC MYA-4762</strain>
    </source>
</reference>
<dbReference type="GO" id="GO:0005762">
    <property type="term" value="C:mitochondrial large ribosomal subunit"/>
    <property type="evidence" value="ECO:0007669"/>
    <property type="project" value="TreeGrafter"/>
</dbReference>
<accession>A0A3N4LAY4</accession>
<dbReference type="Proteomes" id="UP000267821">
    <property type="component" value="Unassembled WGS sequence"/>
</dbReference>